<gene>
    <name evidence="4" type="ORF">GCM10008939_20590</name>
</gene>
<organism evidence="4 5">
    <name type="scientific">Deinococcus aquiradiocola</name>
    <dbReference type="NCBI Taxonomy" id="393059"/>
    <lineage>
        <taxon>Bacteria</taxon>
        <taxon>Thermotogati</taxon>
        <taxon>Deinococcota</taxon>
        <taxon>Deinococci</taxon>
        <taxon>Deinococcales</taxon>
        <taxon>Deinococcaceae</taxon>
        <taxon>Deinococcus</taxon>
    </lineage>
</organism>
<dbReference type="PANTHER" id="PTHR43119:SF1">
    <property type="entry name" value="ABC TRANSPORTER DOMAIN-CONTAINING PROTEIN"/>
    <property type="match status" value="1"/>
</dbReference>
<evidence type="ECO:0000313" key="4">
    <source>
        <dbReference type="EMBL" id="GGJ76252.1"/>
    </source>
</evidence>
<evidence type="ECO:0000256" key="1">
    <source>
        <dbReference type="ARBA" id="ARBA00022741"/>
    </source>
</evidence>
<dbReference type="SMART" id="SM00382">
    <property type="entry name" value="AAA"/>
    <property type="match status" value="1"/>
</dbReference>
<reference evidence="4" key="2">
    <citation type="submission" date="2020-09" db="EMBL/GenBank/DDBJ databases">
        <authorList>
            <person name="Sun Q."/>
            <person name="Ohkuma M."/>
        </authorList>
    </citation>
    <scope>NUCLEOTIDE SEQUENCE</scope>
    <source>
        <strain evidence="4">JCM 14371</strain>
    </source>
</reference>
<dbReference type="InterPro" id="IPR003439">
    <property type="entry name" value="ABC_transporter-like_ATP-bd"/>
</dbReference>
<dbReference type="Gene3D" id="3.40.50.300">
    <property type="entry name" value="P-loop containing nucleotide triphosphate hydrolases"/>
    <property type="match status" value="1"/>
</dbReference>
<evidence type="ECO:0000313" key="5">
    <source>
        <dbReference type="Proteomes" id="UP000635726"/>
    </source>
</evidence>
<comment type="caution">
    <text evidence="4">The sequence shown here is derived from an EMBL/GenBank/DDBJ whole genome shotgun (WGS) entry which is preliminary data.</text>
</comment>
<dbReference type="GO" id="GO:0016887">
    <property type="term" value="F:ATP hydrolysis activity"/>
    <property type="evidence" value="ECO:0007669"/>
    <property type="project" value="InterPro"/>
</dbReference>
<dbReference type="SUPFAM" id="SSF52540">
    <property type="entry name" value="P-loop containing nucleoside triphosphate hydrolases"/>
    <property type="match status" value="1"/>
</dbReference>
<dbReference type="InterPro" id="IPR003593">
    <property type="entry name" value="AAA+_ATPase"/>
</dbReference>
<dbReference type="GO" id="GO:0005524">
    <property type="term" value="F:ATP binding"/>
    <property type="evidence" value="ECO:0007669"/>
    <property type="project" value="UniProtKB-KW"/>
</dbReference>
<sequence length="223" mass="23695">MTPGSQSLLDVSGLSRVLDTRTLWQDVRFGVRAGESVALTGPSGSGKSLLLRAMSALDPLESGEVRLLGRTPGEWGVPGFRARVMLVPQRPVLYGGTVLEGLRAPFGLKVHAGRAFREEEATSLLAALSRDVSFLTLGTDSLSGGEAQVFALLRALLLSPSVLLLDEVTSALDPDAARAAETLLLGWVAAGPDRALVWVSHSPEQRARVAGRELNLRAWQAHA</sequence>
<dbReference type="EMBL" id="BMOE01000006">
    <property type="protein sequence ID" value="GGJ76252.1"/>
    <property type="molecule type" value="Genomic_DNA"/>
</dbReference>
<keyword evidence="2 4" id="KW-0067">ATP-binding</keyword>
<dbReference type="InterPro" id="IPR017871">
    <property type="entry name" value="ABC_transporter-like_CS"/>
</dbReference>
<reference evidence="4" key="1">
    <citation type="journal article" date="2014" name="Int. J. Syst. Evol. Microbiol.">
        <title>Complete genome sequence of Corynebacterium casei LMG S-19264T (=DSM 44701T), isolated from a smear-ripened cheese.</title>
        <authorList>
            <consortium name="US DOE Joint Genome Institute (JGI-PGF)"/>
            <person name="Walter F."/>
            <person name="Albersmeier A."/>
            <person name="Kalinowski J."/>
            <person name="Ruckert C."/>
        </authorList>
    </citation>
    <scope>NUCLEOTIDE SEQUENCE</scope>
    <source>
        <strain evidence="4">JCM 14371</strain>
    </source>
</reference>
<dbReference type="PROSITE" id="PS50893">
    <property type="entry name" value="ABC_TRANSPORTER_2"/>
    <property type="match status" value="1"/>
</dbReference>
<dbReference type="AlphaFoldDB" id="A0A917PG32"/>
<feature type="domain" description="ABC transporter" evidence="3">
    <location>
        <begin position="9"/>
        <end position="223"/>
    </location>
</feature>
<keyword evidence="1" id="KW-0547">Nucleotide-binding</keyword>
<evidence type="ECO:0000256" key="2">
    <source>
        <dbReference type="ARBA" id="ARBA00022840"/>
    </source>
</evidence>
<dbReference type="InterPro" id="IPR027417">
    <property type="entry name" value="P-loop_NTPase"/>
</dbReference>
<protein>
    <submittedName>
        <fullName evidence="4">ABC transporter ATP-binding protein</fullName>
    </submittedName>
</protein>
<accession>A0A917PG32</accession>
<dbReference type="Pfam" id="PF00005">
    <property type="entry name" value="ABC_tran"/>
    <property type="match status" value="1"/>
</dbReference>
<dbReference type="PANTHER" id="PTHR43119">
    <property type="entry name" value="ABC TRANSPORT PROTEIN ATP-BINDING COMPONENT-RELATED"/>
    <property type="match status" value="1"/>
</dbReference>
<dbReference type="PROSITE" id="PS00211">
    <property type="entry name" value="ABC_TRANSPORTER_1"/>
    <property type="match status" value="1"/>
</dbReference>
<dbReference type="RefSeq" id="WP_229670927.1">
    <property type="nucleotide sequence ID" value="NZ_BMOE01000006.1"/>
</dbReference>
<name>A0A917PG32_9DEIO</name>
<keyword evidence="5" id="KW-1185">Reference proteome</keyword>
<proteinExistence type="predicted"/>
<evidence type="ECO:0000259" key="3">
    <source>
        <dbReference type="PROSITE" id="PS50893"/>
    </source>
</evidence>
<dbReference type="Proteomes" id="UP000635726">
    <property type="component" value="Unassembled WGS sequence"/>
</dbReference>